<dbReference type="GO" id="GO:0000287">
    <property type="term" value="F:magnesium ion binding"/>
    <property type="evidence" value="ECO:0007669"/>
    <property type="project" value="TreeGrafter"/>
</dbReference>
<dbReference type="PANTHER" id="PTHR43050">
    <property type="entry name" value="SERINE / THREONINE RACEMASE FAMILY MEMBER"/>
    <property type="match status" value="1"/>
</dbReference>
<dbReference type="EMBL" id="QJKK01000027">
    <property type="protein sequence ID" value="RAL20813.1"/>
    <property type="molecule type" value="Genomic_DNA"/>
</dbReference>
<evidence type="ECO:0000256" key="3">
    <source>
        <dbReference type="ARBA" id="ARBA00001933"/>
    </source>
</evidence>
<dbReference type="GO" id="GO:0070179">
    <property type="term" value="P:D-serine biosynthetic process"/>
    <property type="evidence" value="ECO:0007669"/>
    <property type="project" value="TreeGrafter"/>
</dbReference>
<evidence type="ECO:0000313" key="15">
    <source>
        <dbReference type="Proteomes" id="UP000251213"/>
    </source>
</evidence>
<dbReference type="InterPro" id="IPR000634">
    <property type="entry name" value="Ser/Thr_deHydtase_PyrdxlP-BS"/>
</dbReference>
<dbReference type="GO" id="GO:0003941">
    <property type="term" value="F:L-serine ammonia-lyase activity"/>
    <property type="evidence" value="ECO:0007669"/>
    <property type="project" value="TreeGrafter"/>
</dbReference>
<comment type="cofactor">
    <cofactor evidence="3">
        <name>pyridoxal 5'-phosphate</name>
        <dbReference type="ChEBI" id="CHEBI:597326"/>
    </cofactor>
</comment>
<comment type="cofactor">
    <cofactor evidence="2">
        <name>Ca(2+)</name>
        <dbReference type="ChEBI" id="CHEBI:29108"/>
    </cofactor>
</comment>
<dbReference type="GO" id="GO:0030378">
    <property type="term" value="F:serine racemase activity"/>
    <property type="evidence" value="ECO:0007669"/>
    <property type="project" value="TreeGrafter"/>
</dbReference>
<keyword evidence="9" id="KW-0663">Pyridoxal phosphate</keyword>
<keyword evidence="8" id="KW-0460">Magnesium</keyword>
<dbReference type="AlphaFoldDB" id="A0A364K0E4"/>
<evidence type="ECO:0000256" key="6">
    <source>
        <dbReference type="ARBA" id="ARBA00010869"/>
    </source>
</evidence>
<evidence type="ECO:0000256" key="2">
    <source>
        <dbReference type="ARBA" id="ARBA00001913"/>
    </source>
</evidence>
<dbReference type="CDD" id="cd01562">
    <property type="entry name" value="Thr-dehyd"/>
    <property type="match status" value="1"/>
</dbReference>
<dbReference type="Proteomes" id="UP000251213">
    <property type="component" value="Unassembled WGS sequence"/>
</dbReference>
<dbReference type="FunFam" id="3.40.50.1100:FF:000005">
    <property type="entry name" value="Threonine dehydratase catabolic"/>
    <property type="match status" value="1"/>
</dbReference>
<evidence type="ECO:0000256" key="12">
    <source>
        <dbReference type="ARBA" id="ARBA00031427"/>
    </source>
</evidence>
<comment type="catalytic activity">
    <reaction evidence="1">
        <text>L-threonine = 2-oxobutanoate + NH4(+)</text>
        <dbReference type="Rhea" id="RHEA:22108"/>
        <dbReference type="ChEBI" id="CHEBI:16763"/>
        <dbReference type="ChEBI" id="CHEBI:28938"/>
        <dbReference type="ChEBI" id="CHEBI:57926"/>
        <dbReference type="EC" id="4.3.1.19"/>
    </reaction>
</comment>
<evidence type="ECO:0000259" key="13">
    <source>
        <dbReference type="Pfam" id="PF00291"/>
    </source>
</evidence>
<comment type="caution">
    <text evidence="14">The sequence shown here is derived from an EMBL/GenBank/DDBJ whole genome shotgun (WGS) entry which is preliminary data.</text>
</comment>
<dbReference type="GO" id="GO:0004794">
    <property type="term" value="F:threonine deaminase activity"/>
    <property type="evidence" value="ECO:0007669"/>
    <property type="project" value="UniProtKB-EC"/>
</dbReference>
<keyword evidence="15" id="KW-1185">Reference proteome</keyword>
<evidence type="ECO:0000256" key="5">
    <source>
        <dbReference type="ARBA" id="ARBA00001946"/>
    </source>
</evidence>
<evidence type="ECO:0000256" key="7">
    <source>
        <dbReference type="ARBA" id="ARBA00012096"/>
    </source>
</evidence>
<dbReference type="SUPFAM" id="SSF53686">
    <property type="entry name" value="Tryptophan synthase beta subunit-like PLP-dependent enzymes"/>
    <property type="match status" value="1"/>
</dbReference>
<dbReference type="PROSITE" id="PS00165">
    <property type="entry name" value="DEHYDRATASE_SER_THR"/>
    <property type="match status" value="1"/>
</dbReference>
<dbReference type="FunFam" id="3.40.50.1100:FF:000007">
    <property type="entry name" value="L-threonine dehydratase catabolic TdcB"/>
    <property type="match status" value="1"/>
</dbReference>
<dbReference type="Gene3D" id="3.40.50.1100">
    <property type="match status" value="2"/>
</dbReference>
<comment type="similarity">
    <text evidence="6">Belongs to the serine/threonine dehydratase family.</text>
</comment>
<dbReference type="GO" id="GO:0005524">
    <property type="term" value="F:ATP binding"/>
    <property type="evidence" value="ECO:0007669"/>
    <property type="project" value="TreeGrafter"/>
</dbReference>
<dbReference type="InterPro" id="IPR001926">
    <property type="entry name" value="TrpB-like_PALP"/>
</dbReference>
<dbReference type="RefSeq" id="WP_113660455.1">
    <property type="nucleotide sequence ID" value="NZ_KZ845689.1"/>
</dbReference>
<dbReference type="GO" id="GO:0018114">
    <property type="term" value="F:threonine racemase activity"/>
    <property type="evidence" value="ECO:0007669"/>
    <property type="project" value="TreeGrafter"/>
</dbReference>
<evidence type="ECO:0000256" key="11">
    <source>
        <dbReference type="ARBA" id="ARBA00025527"/>
    </source>
</evidence>
<evidence type="ECO:0000313" key="14">
    <source>
        <dbReference type="EMBL" id="RAL20813.1"/>
    </source>
</evidence>
<dbReference type="Pfam" id="PF00291">
    <property type="entry name" value="PALP"/>
    <property type="match status" value="1"/>
</dbReference>
<keyword evidence="10" id="KW-0456">Lyase</keyword>
<evidence type="ECO:0000256" key="10">
    <source>
        <dbReference type="ARBA" id="ARBA00023239"/>
    </source>
</evidence>
<comment type="cofactor">
    <cofactor evidence="4">
        <name>Mn(2+)</name>
        <dbReference type="ChEBI" id="CHEBI:29035"/>
    </cofactor>
</comment>
<evidence type="ECO:0000256" key="1">
    <source>
        <dbReference type="ARBA" id="ARBA00001274"/>
    </source>
</evidence>
<comment type="cofactor">
    <cofactor evidence="5">
        <name>Mg(2+)</name>
        <dbReference type="ChEBI" id="CHEBI:18420"/>
    </cofactor>
</comment>
<dbReference type="PANTHER" id="PTHR43050:SF1">
    <property type="entry name" value="SERINE RACEMASE"/>
    <property type="match status" value="1"/>
</dbReference>
<organism evidence="14 15">
    <name type="scientific">Thermoflavimicrobium daqui</name>
    <dbReference type="NCBI Taxonomy" id="2137476"/>
    <lineage>
        <taxon>Bacteria</taxon>
        <taxon>Bacillati</taxon>
        <taxon>Bacillota</taxon>
        <taxon>Bacilli</taxon>
        <taxon>Bacillales</taxon>
        <taxon>Thermoactinomycetaceae</taxon>
        <taxon>Thermoflavimicrobium</taxon>
    </lineage>
</organism>
<proteinExistence type="inferred from homology"/>
<dbReference type="GO" id="GO:0030170">
    <property type="term" value="F:pyridoxal phosphate binding"/>
    <property type="evidence" value="ECO:0007669"/>
    <property type="project" value="InterPro"/>
</dbReference>
<feature type="domain" description="Tryptophan synthase beta chain-like PALP" evidence="13">
    <location>
        <begin position="17"/>
        <end position="302"/>
    </location>
</feature>
<gene>
    <name evidence="14" type="ORF">DL897_17780</name>
</gene>
<reference evidence="14 15" key="2">
    <citation type="submission" date="2018-06" db="EMBL/GenBank/DDBJ databases">
        <authorList>
            <person name="Zhirakovskaya E."/>
        </authorList>
    </citation>
    <scope>NUCLEOTIDE SEQUENCE [LARGE SCALE GENOMIC DNA]</scope>
    <source>
        <strain evidence="14 15">FBKL4.011</strain>
    </source>
</reference>
<comment type="function">
    <text evidence="11">Catalyzes the anaerobic formation of alpha-ketobutyrate and ammonia from threonine in a two-step reaction. The first step involved a dehydration of threonine and a production of enamine intermediates (aminocrotonate), which tautomerizes to its imine form (iminobutyrate). Both intermediates are unstable and short-lived. The second step is the nonenzymatic hydrolysis of the enamine/imine intermediates to form 2-ketobutyrate and free ammonia. In the low water environment of the cell, the second step is accelerated by RidA.</text>
</comment>
<sequence length="317" mass="34757">MDFQLVKEAYQHLYGVVNKTPIITSRTLNQLTGREVFLKCENFQRGGSFKIRGAYNTIRQLSEEERQHGVIAFSSGNHAQGVAIAARLIQVKAVICMPQDAPVVKKQAVQHYGAEVLFYDRQTEDRTLFTEKIAEERNLTLIPPYDHPSVIAGAGTVAYEILAEQPELDCMMTPVGGGGLISGTSITAHGFNPKIMIYGVEPEQADDTRQSLQLGKRVMIAPPSTIADGLRLQSPGELTFPIVQQHVTDILTVSEAEILQAVKFALLRLKLVIEPSGAVPLAAILFNKLPKKYKRVGLVISGGNIDPPVLTSVMEQK</sequence>
<reference evidence="14 15" key="1">
    <citation type="submission" date="2018-06" db="EMBL/GenBank/DDBJ databases">
        <title>Thermoflavimicrobium daqus sp. nov., a thermophilic microbe isolated from Moutai-flavour Daqu.</title>
        <authorList>
            <person name="Wang X."/>
            <person name="Zhou H."/>
        </authorList>
    </citation>
    <scope>NUCLEOTIDE SEQUENCE [LARGE SCALE GENOMIC DNA]</scope>
    <source>
        <strain evidence="14 15">FBKL4.011</strain>
    </source>
</reference>
<accession>A0A364K0E4</accession>
<evidence type="ECO:0000256" key="4">
    <source>
        <dbReference type="ARBA" id="ARBA00001936"/>
    </source>
</evidence>
<evidence type="ECO:0000256" key="9">
    <source>
        <dbReference type="ARBA" id="ARBA00022898"/>
    </source>
</evidence>
<dbReference type="EC" id="4.3.1.19" evidence="7"/>
<name>A0A364K0E4_9BACL</name>
<protein>
    <recommendedName>
        <fullName evidence="7">threonine ammonia-lyase</fullName>
        <ecNumber evidence="7">4.3.1.19</ecNumber>
    </recommendedName>
    <alternativeName>
        <fullName evidence="12">Threonine deaminase</fullName>
    </alternativeName>
</protein>
<dbReference type="InterPro" id="IPR036052">
    <property type="entry name" value="TrpB-like_PALP_sf"/>
</dbReference>
<dbReference type="OrthoDB" id="9811476at2"/>
<evidence type="ECO:0000256" key="8">
    <source>
        <dbReference type="ARBA" id="ARBA00022842"/>
    </source>
</evidence>